<dbReference type="KEGG" id="apol:K9D25_16160"/>
<sequence>MTQMRHRPRARAIAVRAEEARQALIRRAFLAVAGALAVAAGLAALHGVGG</sequence>
<dbReference type="Proteomes" id="UP000831684">
    <property type="component" value="Chromosome"/>
</dbReference>
<dbReference type="EMBL" id="CP083239">
    <property type="protein sequence ID" value="UOK70250.1"/>
    <property type="molecule type" value="Genomic_DNA"/>
</dbReference>
<keyword evidence="1" id="KW-0472">Membrane</keyword>
<dbReference type="PROSITE" id="PS51318">
    <property type="entry name" value="TAT"/>
    <property type="match status" value="1"/>
</dbReference>
<keyword evidence="1" id="KW-1133">Transmembrane helix</keyword>
<name>A0A9E7D4Q0_9HYPH</name>
<keyword evidence="1" id="KW-0812">Transmembrane</keyword>
<reference evidence="2" key="1">
    <citation type="submission" date="2021-09" db="EMBL/GenBank/DDBJ databases">
        <title>Network and meta-omics reveal the key degrader and cooperation patterns in an efficient 1,4-dioxane-degrading microbial community.</title>
        <authorList>
            <person name="Dai C."/>
        </authorList>
    </citation>
    <scope>NUCLEOTIDE SEQUENCE</scope>
    <source>
        <strain evidence="2">ZM13</strain>
    </source>
</reference>
<accession>A0A9E7D4Q0</accession>
<dbReference type="AlphaFoldDB" id="A0A9E7D4Q0"/>
<gene>
    <name evidence="2" type="ORF">K9D25_16160</name>
</gene>
<feature type="transmembrane region" description="Helical" evidence="1">
    <location>
        <begin position="28"/>
        <end position="48"/>
    </location>
</feature>
<evidence type="ECO:0000313" key="3">
    <source>
        <dbReference type="Proteomes" id="UP000831684"/>
    </source>
</evidence>
<dbReference type="InterPro" id="IPR006311">
    <property type="entry name" value="TAT_signal"/>
</dbReference>
<evidence type="ECO:0000256" key="1">
    <source>
        <dbReference type="SAM" id="Phobius"/>
    </source>
</evidence>
<dbReference type="RefSeq" id="WP_244376654.1">
    <property type="nucleotide sequence ID" value="NZ_CP083239.1"/>
</dbReference>
<protein>
    <submittedName>
        <fullName evidence="2">Uncharacterized protein</fullName>
    </submittedName>
</protein>
<proteinExistence type="predicted"/>
<evidence type="ECO:0000313" key="2">
    <source>
        <dbReference type="EMBL" id="UOK70250.1"/>
    </source>
</evidence>
<organism evidence="2 3">
    <name type="scientific">Ancylobacter polymorphus</name>
    <dbReference type="NCBI Taxonomy" id="223390"/>
    <lineage>
        <taxon>Bacteria</taxon>
        <taxon>Pseudomonadati</taxon>
        <taxon>Pseudomonadota</taxon>
        <taxon>Alphaproteobacteria</taxon>
        <taxon>Hyphomicrobiales</taxon>
        <taxon>Xanthobacteraceae</taxon>
        <taxon>Ancylobacter</taxon>
    </lineage>
</organism>